<evidence type="ECO:0000256" key="2">
    <source>
        <dbReference type="ARBA" id="ARBA00023136"/>
    </source>
</evidence>
<dbReference type="GO" id="GO:0016020">
    <property type="term" value="C:membrane"/>
    <property type="evidence" value="ECO:0007669"/>
    <property type="project" value="UniProtKB-SubCell"/>
</dbReference>
<sequence length="170" mass="18299">MTTLTTSVRRWAPFLAAFALILGLGAFWQADRERKTDHVGNRAVVDAEATTEVQSAVSTGLLQVFSYDFSDPGPTAAAADEFLAGDARKEYDLLFKQLQEKAPGQKLTLSAEVQVAAVKSLDADSAELLVFLDQASQRSTDKESSISAAQIAVEAAKVDGEWKVTALDLF</sequence>
<evidence type="ECO:0000313" key="4">
    <source>
        <dbReference type="EMBL" id="MBB3090690.1"/>
    </source>
</evidence>
<dbReference type="EMBL" id="JACHXG010000007">
    <property type="protein sequence ID" value="MBB3090690.1"/>
    <property type="molecule type" value="Genomic_DNA"/>
</dbReference>
<keyword evidence="3" id="KW-0812">Transmembrane</keyword>
<protein>
    <submittedName>
        <fullName evidence="4">Mce-associated membrane protein</fullName>
    </submittedName>
</protein>
<comment type="caution">
    <text evidence="4">The sequence shown here is derived from an EMBL/GenBank/DDBJ whole genome shotgun (WGS) entry which is preliminary data.</text>
</comment>
<organism evidence="4 5">
    <name type="scientific">Nocardioides albus</name>
    <dbReference type="NCBI Taxonomy" id="1841"/>
    <lineage>
        <taxon>Bacteria</taxon>
        <taxon>Bacillati</taxon>
        <taxon>Actinomycetota</taxon>
        <taxon>Actinomycetes</taxon>
        <taxon>Propionibacteriales</taxon>
        <taxon>Nocardioidaceae</taxon>
        <taxon>Nocardioides</taxon>
    </lineage>
</organism>
<dbReference type="Proteomes" id="UP000577707">
    <property type="component" value="Unassembled WGS sequence"/>
</dbReference>
<keyword evidence="3" id="KW-1133">Transmembrane helix</keyword>
<dbReference type="PANTHER" id="PTHR37042">
    <property type="entry name" value="OUTER MEMBRANE PROTEIN RV1973"/>
    <property type="match status" value="1"/>
</dbReference>
<dbReference type="AlphaFoldDB" id="A0A7W5A735"/>
<keyword evidence="5" id="KW-1185">Reference proteome</keyword>
<dbReference type="PANTHER" id="PTHR37042:SF4">
    <property type="entry name" value="OUTER MEMBRANE PROTEIN RV1973"/>
    <property type="match status" value="1"/>
</dbReference>
<gene>
    <name evidence="4" type="ORF">FHS12_003648</name>
</gene>
<name>A0A7W5A735_9ACTN</name>
<proteinExistence type="predicted"/>
<dbReference type="RefSeq" id="WP_183547901.1">
    <property type="nucleotide sequence ID" value="NZ_BMQT01000005.1"/>
</dbReference>
<evidence type="ECO:0000313" key="5">
    <source>
        <dbReference type="Proteomes" id="UP000577707"/>
    </source>
</evidence>
<comment type="subcellular location">
    <subcellularLocation>
        <location evidence="1">Membrane</location>
    </subcellularLocation>
</comment>
<reference evidence="4 5" key="1">
    <citation type="submission" date="2020-08" db="EMBL/GenBank/DDBJ databases">
        <title>Genomic Encyclopedia of Type Strains, Phase III (KMG-III): the genomes of soil and plant-associated and newly described type strains.</title>
        <authorList>
            <person name="Whitman W."/>
        </authorList>
    </citation>
    <scope>NUCLEOTIDE SEQUENCE [LARGE SCALE GENOMIC DNA]</scope>
    <source>
        <strain evidence="4 5">CECT 3302</strain>
    </source>
</reference>
<feature type="transmembrane region" description="Helical" evidence="3">
    <location>
        <begin position="12"/>
        <end position="30"/>
    </location>
</feature>
<evidence type="ECO:0000256" key="1">
    <source>
        <dbReference type="ARBA" id="ARBA00004370"/>
    </source>
</evidence>
<keyword evidence="2 3" id="KW-0472">Membrane</keyword>
<evidence type="ECO:0000256" key="3">
    <source>
        <dbReference type="SAM" id="Phobius"/>
    </source>
</evidence>
<accession>A0A7W5A735</accession>